<sequence length="515" mass="55272">MTGRVPVPATKERVPLIEFRQVSKSFGPIHALREVTFAGHGGTVHAVTGENGAGKSTLMKLLAGVQSADAGEIRLSGAPIRFQGAAQAREAGIATVFQELTLLPNLTVAENMFLGREPRAFGIMDRKAMRRMASAALEHIGLGIDPDVTCGDLSVSEQHMVEVAKASVARSDIVIYDEPTAALDGPGVDRLVHLIGEQKRAGKLVFYISHRLDEIFRLCDVTTVLKDGRHVETRPTSELSRESLVSLMVGRELGQMYPPRSAGLKGDLLTVRDYRARVGGSEVSFTLRRGEIVGLAGIEGQGQRDIVRALAGLHHAGDGVASKIGEDGAAVPLSSSAVGNTRQGIGFIPEDRKSEGLFLTLTIEQNIGIGHLRTIPLARAAVIDRKSIGNLMQSMRIRARDSRQLVSSLSGGNQQKVMFGRWMSSGVDLLLVEEPTRGVDVGAKAEIYRLLRDFTDAGGSVLLTTSELTEHLGICDRILVVREGAIVAELDARDATEEIVMTHALGARHETGARA</sequence>
<evidence type="ECO:0000256" key="5">
    <source>
        <dbReference type="ARBA" id="ARBA00022741"/>
    </source>
</evidence>
<keyword evidence="5" id="KW-0547">Nucleotide-binding</keyword>
<keyword evidence="4" id="KW-0677">Repeat</keyword>
<protein>
    <submittedName>
        <fullName evidence="8">Sugar ABC transporter ATP-binding protein</fullName>
    </submittedName>
</protein>
<dbReference type="InterPro" id="IPR017871">
    <property type="entry name" value="ABC_transporter-like_CS"/>
</dbReference>
<proteinExistence type="inferred from homology"/>
<dbReference type="PANTHER" id="PTHR43790">
    <property type="entry name" value="CARBOHYDRATE TRANSPORT ATP-BINDING PROTEIN MG119-RELATED"/>
    <property type="match status" value="1"/>
</dbReference>
<dbReference type="SMART" id="SM00382">
    <property type="entry name" value="AAA"/>
    <property type="match status" value="2"/>
</dbReference>
<feature type="domain" description="ABC transporter" evidence="7">
    <location>
        <begin position="17"/>
        <end position="252"/>
    </location>
</feature>
<dbReference type="CDD" id="cd03215">
    <property type="entry name" value="ABC_Carb_Monos_II"/>
    <property type="match status" value="1"/>
</dbReference>
<dbReference type="PANTHER" id="PTHR43790:SF9">
    <property type="entry name" value="GALACTOFURANOSE TRANSPORTER ATP-BINDING PROTEIN YTFR"/>
    <property type="match status" value="1"/>
</dbReference>
<dbReference type="EMBL" id="JBDPGJ010000005">
    <property type="protein sequence ID" value="MEX0408307.1"/>
    <property type="molecule type" value="Genomic_DNA"/>
</dbReference>
<dbReference type="InterPro" id="IPR003593">
    <property type="entry name" value="AAA+_ATPase"/>
</dbReference>
<evidence type="ECO:0000259" key="7">
    <source>
        <dbReference type="PROSITE" id="PS50893"/>
    </source>
</evidence>
<name>A0ABV3SND8_9HYPH</name>
<keyword evidence="9" id="KW-1185">Reference proteome</keyword>
<feature type="domain" description="ABC transporter" evidence="7">
    <location>
        <begin position="264"/>
        <end position="508"/>
    </location>
</feature>
<dbReference type="Gene3D" id="3.40.50.300">
    <property type="entry name" value="P-loop containing nucleotide triphosphate hydrolases"/>
    <property type="match status" value="2"/>
</dbReference>
<keyword evidence="2" id="KW-0813">Transport</keyword>
<dbReference type="Proteomes" id="UP001556692">
    <property type="component" value="Unassembled WGS sequence"/>
</dbReference>
<dbReference type="SUPFAM" id="SSF52540">
    <property type="entry name" value="P-loop containing nucleoside triphosphate hydrolases"/>
    <property type="match status" value="2"/>
</dbReference>
<reference evidence="8 9" key="1">
    <citation type="submission" date="2024-05" db="EMBL/GenBank/DDBJ databases">
        <authorList>
            <person name="Jiang F."/>
        </authorList>
    </citation>
    <scope>NUCLEOTIDE SEQUENCE [LARGE SCALE GENOMIC DNA]</scope>
    <source>
        <strain evidence="8 9">LZ166</strain>
    </source>
</reference>
<evidence type="ECO:0000256" key="4">
    <source>
        <dbReference type="ARBA" id="ARBA00022737"/>
    </source>
</evidence>
<organism evidence="8 9">
    <name type="scientific">Aquibium pacificus</name>
    <dbReference type="NCBI Taxonomy" id="3153579"/>
    <lineage>
        <taxon>Bacteria</taxon>
        <taxon>Pseudomonadati</taxon>
        <taxon>Pseudomonadota</taxon>
        <taxon>Alphaproteobacteria</taxon>
        <taxon>Hyphomicrobiales</taxon>
        <taxon>Phyllobacteriaceae</taxon>
        <taxon>Aquibium</taxon>
    </lineage>
</organism>
<dbReference type="GO" id="GO:0005524">
    <property type="term" value="F:ATP binding"/>
    <property type="evidence" value="ECO:0007669"/>
    <property type="project" value="UniProtKB-KW"/>
</dbReference>
<evidence type="ECO:0000256" key="2">
    <source>
        <dbReference type="ARBA" id="ARBA00022448"/>
    </source>
</evidence>
<dbReference type="PROSITE" id="PS00211">
    <property type="entry name" value="ABC_TRANSPORTER_1"/>
    <property type="match status" value="1"/>
</dbReference>
<evidence type="ECO:0000256" key="3">
    <source>
        <dbReference type="ARBA" id="ARBA00022597"/>
    </source>
</evidence>
<comment type="similarity">
    <text evidence="1">Belongs to the ABC transporter superfamily.</text>
</comment>
<dbReference type="InterPro" id="IPR003439">
    <property type="entry name" value="ABC_transporter-like_ATP-bd"/>
</dbReference>
<gene>
    <name evidence="8" type="ORF">ABGN05_21830</name>
</gene>
<evidence type="ECO:0000256" key="6">
    <source>
        <dbReference type="ARBA" id="ARBA00022840"/>
    </source>
</evidence>
<dbReference type="InterPro" id="IPR050107">
    <property type="entry name" value="ABC_carbohydrate_import_ATPase"/>
</dbReference>
<comment type="caution">
    <text evidence="8">The sequence shown here is derived from an EMBL/GenBank/DDBJ whole genome shotgun (WGS) entry which is preliminary data.</text>
</comment>
<keyword evidence="3" id="KW-0762">Sugar transport</keyword>
<evidence type="ECO:0000313" key="8">
    <source>
        <dbReference type="EMBL" id="MEX0408307.1"/>
    </source>
</evidence>
<evidence type="ECO:0000256" key="1">
    <source>
        <dbReference type="ARBA" id="ARBA00005417"/>
    </source>
</evidence>
<dbReference type="InterPro" id="IPR027417">
    <property type="entry name" value="P-loop_NTPase"/>
</dbReference>
<keyword evidence="6 8" id="KW-0067">ATP-binding</keyword>
<evidence type="ECO:0000313" key="9">
    <source>
        <dbReference type="Proteomes" id="UP001556692"/>
    </source>
</evidence>
<dbReference type="PROSITE" id="PS50893">
    <property type="entry name" value="ABC_TRANSPORTER_2"/>
    <property type="match status" value="2"/>
</dbReference>
<dbReference type="Pfam" id="PF00005">
    <property type="entry name" value="ABC_tran"/>
    <property type="match status" value="2"/>
</dbReference>
<accession>A0ABV3SND8</accession>
<dbReference type="CDD" id="cd03216">
    <property type="entry name" value="ABC_Carb_Monos_I"/>
    <property type="match status" value="1"/>
</dbReference>